<protein>
    <recommendedName>
        <fullName evidence="4">Metallothionein-like protein</fullName>
    </recommendedName>
</protein>
<sequence>MKVDFIAFRCYVTCRSDDLCARLPPADSDRKIAISHLRTWIKYHFLLPSHYALRVSSLPSRIRNIDLIYGGGSVGLMGLVSQVVHDGGRNVMGVIPKTLLTRALMEMVKQDNRRFLSAKHVKFDGVVTLVDCKHAMQHLNEVKPRGPDSTLVGGVTFVAMVIRLSALMEETYLGNSRCKMYPDLEQKMTTTSETMILGVASDKSLVAGHEMATGAENGGCKCGSGCSCDPCNC</sequence>
<dbReference type="Gene3D" id="3.40.50.450">
    <property type="match status" value="1"/>
</dbReference>
<reference evidence="5 6" key="1">
    <citation type="submission" date="2023-10" db="EMBL/GenBank/DDBJ databases">
        <title>Chromosome-scale genome assembly provides insights into flower coloration mechanisms of Canna indica.</title>
        <authorList>
            <person name="Li C."/>
        </authorList>
    </citation>
    <scope>NUCLEOTIDE SEQUENCE [LARGE SCALE GENOMIC DNA]</scope>
    <source>
        <tissue evidence="5">Flower</tissue>
    </source>
</reference>
<dbReference type="EMBL" id="CP136898">
    <property type="protein sequence ID" value="WOL20345.1"/>
    <property type="molecule type" value="Genomic_DNA"/>
</dbReference>
<dbReference type="AlphaFoldDB" id="A0AAQ3L591"/>
<dbReference type="PANTHER" id="PTHR33543:SF33">
    <property type="entry name" value="METALLOTHIONEIN-LIKE PROTEIN 2B"/>
    <property type="match status" value="1"/>
</dbReference>
<gene>
    <name evidence="5" type="ORF">Cni_G29150</name>
</gene>
<comment type="similarity">
    <text evidence="1 4">Belongs to the metallothionein superfamily. Type 15 family.</text>
</comment>
<proteinExistence type="inferred from homology"/>
<evidence type="ECO:0000313" key="6">
    <source>
        <dbReference type="Proteomes" id="UP001327560"/>
    </source>
</evidence>
<accession>A0AAQ3L591</accession>
<keyword evidence="3 4" id="KW-0480">Metal-thiolate cluster</keyword>
<comment type="function">
    <text evidence="4">Metallothioneins have a high content of cysteine residues that bind various heavy metals.</text>
</comment>
<keyword evidence="2 4" id="KW-0479">Metal-binding</keyword>
<dbReference type="Proteomes" id="UP001327560">
    <property type="component" value="Chromosome 9"/>
</dbReference>
<evidence type="ECO:0000256" key="1">
    <source>
        <dbReference type="ARBA" id="ARBA00005802"/>
    </source>
</evidence>
<dbReference type="Pfam" id="PF01439">
    <property type="entry name" value="Metallothio_2"/>
    <property type="match status" value="1"/>
</dbReference>
<evidence type="ECO:0000256" key="4">
    <source>
        <dbReference type="RuleBase" id="RU369052"/>
    </source>
</evidence>
<evidence type="ECO:0000313" key="5">
    <source>
        <dbReference type="EMBL" id="WOL20345.1"/>
    </source>
</evidence>
<name>A0AAQ3L591_9LILI</name>
<dbReference type="GO" id="GO:0046872">
    <property type="term" value="F:metal ion binding"/>
    <property type="evidence" value="ECO:0007669"/>
    <property type="project" value="UniProtKB-UniRule"/>
</dbReference>
<dbReference type="PANTHER" id="PTHR33543">
    <property type="entry name" value="METALLOTHIONEIN-LIKE PROTEIN 2A"/>
    <property type="match status" value="1"/>
</dbReference>
<evidence type="ECO:0000256" key="2">
    <source>
        <dbReference type="ARBA" id="ARBA00022723"/>
    </source>
</evidence>
<dbReference type="SUPFAM" id="SSF102405">
    <property type="entry name" value="MCP/YpsA-like"/>
    <property type="match status" value="1"/>
</dbReference>
<organism evidence="5 6">
    <name type="scientific">Canna indica</name>
    <name type="common">Indian-shot</name>
    <dbReference type="NCBI Taxonomy" id="4628"/>
    <lineage>
        <taxon>Eukaryota</taxon>
        <taxon>Viridiplantae</taxon>
        <taxon>Streptophyta</taxon>
        <taxon>Embryophyta</taxon>
        <taxon>Tracheophyta</taxon>
        <taxon>Spermatophyta</taxon>
        <taxon>Magnoliopsida</taxon>
        <taxon>Liliopsida</taxon>
        <taxon>Zingiberales</taxon>
        <taxon>Cannaceae</taxon>
        <taxon>Canna</taxon>
    </lineage>
</organism>
<evidence type="ECO:0000256" key="3">
    <source>
        <dbReference type="ARBA" id="ARBA00022851"/>
    </source>
</evidence>
<keyword evidence="6" id="KW-1185">Reference proteome</keyword>
<dbReference type="InterPro" id="IPR000347">
    <property type="entry name" value="Metalthion_15p"/>
</dbReference>